<reference evidence="4 5" key="1">
    <citation type="submission" date="2020-01" db="EMBL/GenBank/DDBJ databases">
        <title>Identification and distribution of gene clusters putatively required for synthesis of sphingolipid metabolism inhibitors in phylogenetically diverse species of the filamentous fungus Fusarium.</title>
        <authorList>
            <person name="Kim H.-S."/>
            <person name="Busman M."/>
            <person name="Brown D.W."/>
            <person name="Divon H."/>
            <person name="Uhlig S."/>
            <person name="Proctor R.H."/>
        </authorList>
    </citation>
    <scope>NUCLEOTIDE SEQUENCE [LARGE SCALE GENOMIC DNA]</scope>
    <source>
        <strain evidence="4 5">NRRL 20459</strain>
    </source>
</reference>
<feature type="domain" description="NAD-dependent epimerase/dehydratase" evidence="3">
    <location>
        <begin position="15"/>
        <end position="197"/>
    </location>
</feature>
<dbReference type="EMBL" id="JAADYS010002694">
    <property type="protein sequence ID" value="KAF4456139.1"/>
    <property type="molecule type" value="Genomic_DNA"/>
</dbReference>
<dbReference type="Gene3D" id="3.40.50.720">
    <property type="entry name" value="NAD(P)-binding Rossmann-like Domain"/>
    <property type="match status" value="1"/>
</dbReference>
<accession>A0A8H4KUW8</accession>
<comment type="caution">
    <text evidence="4">The sequence shown here is derived from an EMBL/GenBank/DDBJ whole genome shotgun (WGS) entry which is preliminary data.</text>
</comment>
<dbReference type="InterPro" id="IPR001509">
    <property type="entry name" value="Epimerase_deHydtase"/>
</dbReference>
<dbReference type="OrthoDB" id="2735536at2759"/>
<proteinExistence type="inferred from homology"/>
<dbReference type="InterPro" id="IPR036291">
    <property type="entry name" value="NAD(P)-bd_dom_sf"/>
</dbReference>
<evidence type="ECO:0000256" key="2">
    <source>
        <dbReference type="ARBA" id="ARBA00023445"/>
    </source>
</evidence>
<dbReference type="Proteomes" id="UP000554235">
    <property type="component" value="Unassembled WGS sequence"/>
</dbReference>
<keyword evidence="1" id="KW-0560">Oxidoreductase</keyword>
<keyword evidence="5" id="KW-1185">Reference proteome</keyword>
<dbReference type="InterPro" id="IPR050425">
    <property type="entry name" value="NAD(P)_dehydrat-like"/>
</dbReference>
<gene>
    <name evidence="4" type="ORF">FALBO_15483</name>
</gene>
<dbReference type="AlphaFoldDB" id="A0A8H4KUW8"/>
<dbReference type="SUPFAM" id="SSF51735">
    <property type="entry name" value="NAD(P)-binding Rossmann-fold domains"/>
    <property type="match status" value="1"/>
</dbReference>
<evidence type="ECO:0000313" key="4">
    <source>
        <dbReference type="EMBL" id="KAF4456139.1"/>
    </source>
</evidence>
<evidence type="ECO:0000256" key="1">
    <source>
        <dbReference type="ARBA" id="ARBA00023002"/>
    </source>
</evidence>
<dbReference type="GO" id="GO:0016616">
    <property type="term" value="F:oxidoreductase activity, acting on the CH-OH group of donors, NAD or NADP as acceptor"/>
    <property type="evidence" value="ECO:0007669"/>
    <property type="project" value="TreeGrafter"/>
</dbReference>
<comment type="similarity">
    <text evidence="2">Belongs to the NAD(P)-dependent epimerase/dehydratase family. Dihydroflavonol-4-reductase subfamily.</text>
</comment>
<protein>
    <submittedName>
        <fullName evidence="4">Aldehyde reductase</fullName>
    </submittedName>
</protein>
<dbReference type="PANTHER" id="PTHR10366:SF562">
    <property type="entry name" value="ALDEHYDE REDUCTASE II (AFU_ORTHOLOGUE AFUA_1G11360)"/>
    <property type="match status" value="1"/>
</dbReference>
<evidence type="ECO:0000313" key="5">
    <source>
        <dbReference type="Proteomes" id="UP000554235"/>
    </source>
</evidence>
<organism evidence="4 5">
    <name type="scientific">Fusarium albosuccineum</name>
    <dbReference type="NCBI Taxonomy" id="1237068"/>
    <lineage>
        <taxon>Eukaryota</taxon>
        <taxon>Fungi</taxon>
        <taxon>Dikarya</taxon>
        <taxon>Ascomycota</taxon>
        <taxon>Pezizomycotina</taxon>
        <taxon>Sordariomycetes</taxon>
        <taxon>Hypocreomycetidae</taxon>
        <taxon>Hypocreales</taxon>
        <taxon>Nectriaceae</taxon>
        <taxon>Fusarium</taxon>
        <taxon>Fusarium decemcellulare species complex</taxon>
    </lineage>
</organism>
<name>A0A8H4KUW8_9HYPO</name>
<evidence type="ECO:0000259" key="3">
    <source>
        <dbReference type="Pfam" id="PF01370"/>
    </source>
</evidence>
<dbReference type="Pfam" id="PF01370">
    <property type="entry name" value="Epimerase"/>
    <property type="match status" value="1"/>
</dbReference>
<sequence>MGSLDNLAVPKGSVVLVTGANGLLGSHTAKQFLEYGYKVRGTVRDPTKNSWLLDAFDKSYGKGKFELFQVPDMSSEGAFDEAVKGVSIVAHTASVMSLEPNPNNVIPTVISGAVNALKAAYAEPSVKRFIFTSSSAAVYMSTPDEPGIVVTEETFNEAAVKEAWAEPPYTVERAGPVYAASKTQAEQAVWKFHKEHRSERPELVVNTVVPNFNFGPSIDPVNQGYPSSSAMPVLLYNRTVTQVHHYVTPQYFVDVDDTGRLHVAAGIFENVKDQRIFAFAQRFNWDIVLDILRKHDPSKTFPDNFSSGEDPNEIKPRDKAEQLLKGLGRPGWTSLEESVLATINDLGNAEGQPKVRTYEELNLKS</sequence>
<dbReference type="PANTHER" id="PTHR10366">
    <property type="entry name" value="NAD DEPENDENT EPIMERASE/DEHYDRATASE"/>
    <property type="match status" value="1"/>
</dbReference>